<comment type="caution">
    <text evidence="2">The sequence shown here is derived from an EMBL/GenBank/DDBJ whole genome shotgun (WGS) entry which is preliminary data.</text>
</comment>
<evidence type="ECO:0000259" key="1">
    <source>
        <dbReference type="Pfam" id="PF21135"/>
    </source>
</evidence>
<dbReference type="AlphaFoldDB" id="A0A7K4HLI3"/>
<dbReference type="OrthoDB" id="110650at2157"/>
<accession>A0A7K4HLI3</accession>
<keyword evidence="3" id="KW-1185">Reference proteome</keyword>
<dbReference type="PANTHER" id="PTHR37850:SF1">
    <property type="entry name" value="SAF DOMAIN PROTEIN"/>
    <property type="match status" value="1"/>
</dbReference>
<organism evidence="2 3">
    <name type="scientific">Methanofollis tationis</name>
    <dbReference type="NCBI Taxonomy" id="81417"/>
    <lineage>
        <taxon>Archaea</taxon>
        <taxon>Methanobacteriati</taxon>
        <taxon>Methanobacteriota</taxon>
        <taxon>Stenosarchaea group</taxon>
        <taxon>Methanomicrobia</taxon>
        <taxon>Methanomicrobiales</taxon>
        <taxon>Methanomicrobiaceae</taxon>
        <taxon>Methanofollis</taxon>
    </lineage>
</organism>
<dbReference type="EMBL" id="JABXWR010000001">
    <property type="protein sequence ID" value="NVO66136.1"/>
    <property type="molecule type" value="Genomic_DNA"/>
</dbReference>
<dbReference type="InterPro" id="IPR048423">
    <property type="entry name" value="DRL_cat"/>
</dbReference>
<dbReference type="Gene3D" id="3.40.50.720">
    <property type="entry name" value="NAD(P)-binding Rossmann-like Domain"/>
    <property type="match status" value="1"/>
</dbReference>
<evidence type="ECO:0000313" key="3">
    <source>
        <dbReference type="Proteomes" id="UP000570823"/>
    </source>
</evidence>
<dbReference type="PANTHER" id="PTHR37850">
    <property type="entry name" value="STRU PROTEIN"/>
    <property type="match status" value="1"/>
</dbReference>
<name>A0A7K4HLI3_9EURY</name>
<dbReference type="InterPro" id="IPR036291">
    <property type="entry name" value="NAD(P)-bd_dom_sf"/>
</dbReference>
<protein>
    <submittedName>
        <fullName evidence="2">NAD(P)-dependent oxidoreductase</fullName>
    </submittedName>
</protein>
<sequence length="391" mass="41233">MYRGEERSDRVRVGIVGTGFIARGLMMALEGQTDLALGPVLTRRPRLGGSGLPTGIKASNDVTDLIEGSDIVVECSGDVIHATAVIEEVMAASIPVVTMDAEVQVTTGSYFAGKGLFTEAEGDQPGCLAALREEAVQMGFLPLVYGNIKGFLNHNPVPDEMAFWAKKQGISLDKVTAFTDGTKVQIEQALVANGLGAGILRPGLLGPATPDLTAGAELLAAGAASLGRPVSDYVLSPGAPAGVFIAARHDERFREYLRYYKMGEGPVYTLVRNFHLCNLEIAKTVRRVAAGGGVLLNNGTRPTVSVAAIAKIDLEPGQRIERGIGSFVVRGSCVPIADCPDHVPIGLLYDAGVKRRVAAGSVLTMDDLDLPESLALDIWTDIQGRKSVVPS</sequence>
<dbReference type="Proteomes" id="UP000570823">
    <property type="component" value="Unassembled WGS sequence"/>
</dbReference>
<evidence type="ECO:0000313" key="2">
    <source>
        <dbReference type="EMBL" id="NVO66136.1"/>
    </source>
</evidence>
<reference evidence="2 3" key="1">
    <citation type="submission" date="2020-06" db="EMBL/GenBank/DDBJ databases">
        <title>Methanofollis fontis sp. nov., a methanogen isolated from marine sediments near a cold seep at Four-Way Closure Ridge offshore southwestern Taiwan.</title>
        <authorList>
            <person name="Chen S.-C."/>
            <person name="Teng N.-H."/>
            <person name="Lin Y.-S."/>
            <person name="Lai M.-C."/>
            <person name="Chen H.-H."/>
            <person name="Wang C.-C."/>
        </authorList>
    </citation>
    <scope>NUCLEOTIDE SEQUENCE [LARGE SCALE GENOMIC DNA]</scope>
    <source>
        <strain evidence="2 3">DSM 2702</strain>
    </source>
</reference>
<feature type="domain" description="Oxidoreductase DRL-like catalytic" evidence="1">
    <location>
        <begin position="122"/>
        <end position="281"/>
    </location>
</feature>
<gene>
    <name evidence="2" type="ORF">HWN36_02130</name>
</gene>
<dbReference type="RefSeq" id="WP_176787814.1">
    <property type="nucleotide sequence ID" value="NZ_JABXWR010000001.1"/>
</dbReference>
<proteinExistence type="predicted"/>
<dbReference type="SUPFAM" id="SSF51735">
    <property type="entry name" value="NAD(P)-binding Rossmann-fold domains"/>
    <property type="match status" value="1"/>
</dbReference>
<dbReference type="CDD" id="cd11616">
    <property type="entry name" value="SAF_DH_OX_like"/>
    <property type="match status" value="1"/>
</dbReference>
<dbReference type="Pfam" id="PF21135">
    <property type="entry name" value="DRL_cat"/>
    <property type="match status" value="1"/>
</dbReference>